<organism evidence="1 2">
    <name type="scientific">Alteraurantiacibacter palmitatis</name>
    <dbReference type="NCBI Taxonomy" id="2054628"/>
    <lineage>
        <taxon>Bacteria</taxon>
        <taxon>Pseudomonadati</taxon>
        <taxon>Pseudomonadota</taxon>
        <taxon>Alphaproteobacteria</taxon>
        <taxon>Sphingomonadales</taxon>
        <taxon>Erythrobacteraceae</taxon>
        <taxon>Alteraurantiacibacter</taxon>
    </lineage>
</organism>
<keyword evidence="2" id="KW-1185">Reference proteome</keyword>
<reference evidence="2" key="1">
    <citation type="journal article" date="2019" name="Int. J. Syst. Evol. Microbiol.">
        <title>The Global Catalogue of Microorganisms (GCM) 10K type strain sequencing project: providing services to taxonomists for standard genome sequencing and annotation.</title>
        <authorList>
            <consortium name="The Broad Institute Genomics Platform"/>
            <consortium name="The Broad Institute Genome Sequencing Center for Infectious Disease"/>
            <person name="Wu L."/>
            <person name="Ma J."/>
        </authorList>
    </citation>
    <scope>NUCLEOTIDE SEQUENCE [LARGE SCALE GENOMIC DNA]</scope>
    <source>
        <strain evidence="2">KCTC 52607</strain>
    </source>
</reference>
<dbReference type="RefSeq" id="WP_336924501.1">
    <property type="nucleotide sequence ID" value="NZ_JBANRO010000001.1"/>
</dbReference>
<comment type="caution">
    <text evidence="1">The sequence shown here is derived from an EMBL/GenBank/DDBJ whole genome shotgun (WGS) entry which is preliminary data.</text>
</comment>
<evidence type="ECO:0000313" key="2">
    <source>
        <dbReference type="Proteomes" id="UP001595456"/>
    </source>
</evidence>
<proteinExistence type="predicted"/>
<dbReference type="Gene3D" id="3.40.50.450">
    <property type="match status" value="1"/>
</dbReference>
<protein>
    <submittedName>
        <fullName evidence="1">Uncharacterized protein</fullName>
    </submittedName>
</protein>
<sequence>MSRISALLDEIRSRVQAGCPASREPAAKPRVISALAPGADQIAARAALLADDWQLHAILPFGLNDYTRIAQAALHQRQADAGAEAAMTQAQIGAATAAIAELAGKAAAVSSPEDWLPAGRAGDDHDDPDARYAALGRALVREADLLIAVWDGQAPRGPGGTGEVVADALARGVPVIRIDPAPPHPETSHLPRASAGLPASAAAIAESVRKLTTEGGAYARNA</sequence>
<gene>
    <name evidence="1" type="ORF">ACFODU_14580</name>
</gene>
<dbReference type="Proteomes" id="UP001595456">
    <property type="component" value="Unassembled WGS sequence"/>
</dbReference>
<accession>A0ABV7E8H2</accession>
<name>A0ABV7E8H2_9SPHN</name>
<evidence type="ECO:0000313" key="1">
    <source>
        <dbReference type="EMBL" id="MFC3099020.1"/>
    </source>
</evidence>
<dbReference type="EMBL" id="JBHRST010000022">
    <property type="protein sequence ID" value="MFC3099020.1"/>
    <property type="molecule type" value="Genomic_DNA"/>
</dbReference>